<gene>
    <name evidence="2" type="ORF">GCM10007100_10800</name>
</gene>
<feature type="compositionally biased region" description="Basic and acidic residues" evidence="1">
    <location>
        <begin position="69"/>
        <end position="87"/>
    </location>
</feature>
<comment type="caution">
    <text evidence="2">The sequence shown here is derived from an EMBL/GenBank/DDBJ whole genome shotgun (WGS) entry which is preliminary data.</text>
</comment>
<dbReference type="Proteomes" id="UP000644507">
    <property type="component" value="Unassembled WGS sequence"/>
</dbReference>
<evidence type="ECO:0000313" key="2">
    <source>
        <dbReference type="EMBL" id="GHC46936.1"/>
    </source>
</evidence>
<protein>
    <submittedName>
        <fullName evidence="2">Uncharacterized protein</fullName>
    </submittedName>
</protein>
<reference evidence="2" key="1">
    <citation type="journal article" date="2014" name="Int. J. Syst. Evol. Microbiol.">
        <title>Complete genome sequence of Corynebacterium casei LMG S-19264T (=DSM 44701T), isolated from a smear-ripened cheese.</title>
        <authorList>
            <consortium name="US DOE Joint Genome Institute (JGI-PGF)"/>
            <person name="Walter F."/>
            <person name="Albersmeier A."/>
            <person name="Kalinowski J."/>
            <person name="Ruckert C."/>
        </authorList>
    </citation>
    <scope>NUCLEOTIDE SEQUENCE</scope>
    <source>
        <strain evidence="2">KCTC 12988</strain>
    </source>
</reference>
<dbReference type="EMBL" id="BMXI01000003">
    <property type="protein sequence ID" value="GHC46936.1"/>
    <property type="molecule type" value="Genomic_DNA"/>
</dbReference>
<evidence type="ECO:0000313" key="3">
    <source>
        <dbReference type="Proteomes" id="UP000644507"/>
    </source>
</evidence>
<proteinExistence type="predicted"/>
<feature type="region of interest" description="Disordered" evidence="1">
    <location>
        <begin position="35"/>
        <end position="87"/>
    </location>
</feature>
<dbReference type="AlphaFoldDB" id="A0A918TFI3"/>
<evidence type="ECO:0000256" key="1">
    <source>
        <dbReference type="SAM" id="MobiDB-lite"/>
    </source>
</evidence>
<keyword evidence="3" id="KW-1185">Reference proteome</keyword>
<name>A0A918TFI3_9BACT</name>
<sequence>MHTGNQSCNQRGGDGGNGFHDGDLRVFALLGQGGRFGTELDRDGDEGAPGCDQNSEAEHEQKPGVFDKNFGHCEREDEGWGDKRLRT</sequence>
<feature type="region of interest" description="Disordered" evidence="1">
    <location>
        <begin position="1"/>
        <end position="23"/>
    </location>
</feature>
<organism evidence="2 3">
    <name type="scientific">Roseibacillus persicicus</name>
    <dbReference type="NCBI Taxonomy" id="454148"/>
    <lineage>
        <taxon>Bacteria</taxon>
        <taxon>Pseudomonadati</taxon>
        <taxon>Verrucomicrobiota</taxon>
        <taxon>Verrucomicrobiia</taxon>
        <taxon>Verrucomicrobiales</taxon>
        <taxon>Verrucomicrobiaceae</taxon>
        <taxon>Roseibacillus</taxon>
    </lineage>
</organism>
<accession>A0A918TFI3</accession>
<feature type="compositionally biased region" description="Polar residues" evidence="1">
    <location>
        <begin position="1"/>
        <end position="10"/>
    </location>
</feature>
<reference evidence="2" key="2">
    <citation type="submission" date="2020-09" db="EMBL/GenBank/DDBJ databases">
        <authorList>
            <person name="Sun Q."/>
            <person name="Kim S."/>
        </authorList>
    </citation>
    <scope>NUCLEOTIDE SEQUENCE</scope>
    <source>
        <strain evidence="2">KCTC 12988</strain>
    </source>
</reference>